<dbReference type="Proteomes" id="UP001230328">
    <property type="component" value="Unassembled WGS sequence"/>
</dbReference>
<proteinExistence type="predicted"/>
<evidence type="ECO:0000256" key="1">
    <source>
        <dbReference type="SAM" id="MobiDB-lite"/>
    </source>
</evidence>
<comment type="caution">
    <text evidence="2">The sequence shown here is derived from an EMBL/GenBank/DDBJ whole genome shotgun (WGS) entry which is preliminary data.</text>
</comment>
<feature type="compositionally biased region" description="Low complexity" evidence="1">
    <location>
        <begin position="78"/>
        <end position="92"/>
    </location>
</feature>
<gene>
    <name evidence="2" type="ORF">QF035_008973</name>
</gene>
<accession>A0ABU0T8U2</accession>
<name>A0ABU0T8U2_9ACTN</name>
<protein>
    <submittedName>
        <fullName evidence="2">Uncharacterized protein</fullName>
    </submittedName>
</protein>
<sequence>MTAVAWLERHYDGLFAEGRDIVMPTDSNMIGLKVTSYAPDPVGERYDHGPLSPSSATPSTTSTRGLRQRHGRTRSRKTTSTTTKAVTVMVTD</sequence>
<keyword evidence="3" id="KW-1185">Reference proteome</keyword>
<reference evidence="2 3" key="1">
    <citation type="submission" date="2023-07" db="EMBL/GenBank/DDBJ databases">
        <title>Comparative genomics of wheat-associated soil bacteria to identify genetic determinants of phenazine resistance.</title>
        <authorList>
            <person name="Mouncey N."/>
        </authorList>
    </citation>
    <scope>NUCLEOTIDE SEQUENCE [LARGE SCALE GENOMIC DNA]</scope>
    <source>
        <strain evidence="2 3">V2I4</strain>
    </source>
</reference>
<evidence type="ECO:0000313" key="2">
    <source>
        <dbReference type="EMBL" id="MDQ1031391.1"/>
    </source>
</evidence>
<feature type="compositionally biased region" description="Basic residues" evidence="1">
    <location>
        <begin position="66"/>
        <end position="77"/>
    </location>
</feature>
<evidence type="ECO:0000313" key="3">
    <source>
        <dbReference type="Proteomes" id="UP001230328"/>
    </source>
</evidence>
<dbReference type="RefSeq" id="WP_307527495.1">
    <property type="nucleotide sequence ID" value="NZ_JAUSZI010000002.1"/>
</dbReference>
<feature type="region of interest" description="Disordered" evidence="1">
    <location>
        <begin position="38"/>
        <end position="92"/>
    </location>
</feature>
<organism evidence="2 3">
    <name type="scientific">Streptomyces umbrinus</name>
    <dbReference type="NCBI Taxonomy" id="67370"/>
    <lineage>
        <taxon>Bacteria</taxon>
        <taxon>Bacillati</taxon>
        <taxon>Actinomycetota</taxon>
        <taxon>Actinomycetes</taxon>
        <taxon>Kitasatosporales</taxon>
        <taxon>Streptomycetaceae</taxon>
        <taxon>Streptomyces</taxon>
        <taxon>Streptomyces phaeochromogenes group</taxon>
    </lineage>
</organism>
<feature type="compositionally biased region" description="Low complexity" evidence="1">
    <location>
        <begin position="52"/>
        <end position="63"/>
    </location>
</feature>
<dbReference type="EMBL" id="JAUSZI010000002">
    <property type="protein sequence ID" value="MDQ1031391.1"/>
    <property type="molecule type" value="Genomic_DNA"/>
</dbReference>